<dbReference type="GO" id="GO:0004252">
    <property type="term" value="F:serine-type endopeptidase activity"/>
    <property type="evidence" value="ECO:0007669"/>
    <property type="project" value="InterPro"/>
</dbReference>
<dbReference type="Pfam" id="PF03411">
    <property type="entry name" value="Peptidase_M74"/>
    <property type="match status" value="1"/>
</dbReference>
<evidence type="ECO:0000256" key="2">
    <source>
        <dbReference type="ARBA" id="ARBA00022723"/>
    </source>
</evidence>
<evidence type="ECO:0000313" key="11">
    <source>
        <dbReference type="EMBL" id="KAB0677790.1"/>
    </source>
</evidence>
<keyword evidence="7" id="KW-0482">Metalloprotease</keyword>
<evidence type="ECO:0000256" key="5">
    <source>
        <dbReference type="ARBA" id="ARBA00022801"/>
    </source>
</evidence>
<dbReference type="PIRSF" id="PIRSF018455">
    <property type="entry name" value="MepA"/>
    <property type="match status" value="1"/>
</dbReference>
<keyword evidence="12" id="KW-1185">Reference proteome</keyword>
<evidence type="ECO:0000256" key="10">
    <source>
        <dbReference type="SAM" id="SignalP"/>
    </source>
</evidence>
<feature type="chain" id="PRO_5031332929" evidence="10">
    <location>
        <begin position="29"/>
        <end position="345"/>
    </location>
</feature>
<dbReference type="InterPro" id="IPR005073">
    <property type="entry name" value="Peptidase_M74"/>
</dbReference>
<keyword evidence="2" id="KW-0479">Metal-binding</keyword>
<comment type="caution">
    <text evidence="11">The sequence shown here is derived from an EMBL/GenBank/DDBJ whole genome shotgun (WGS) entry which is preliminary data.</text>
</comment>
<keyword evidence="4" id="KW-0574">Periplasm</keyword>
<dbReference type="SUPFAM" id="SSF55166">
    <property type="entry name" value="Hedgehog/DD-peptidase"/>
    <property type="match status" value="1"/>
</dbReference>
<feature type="compositionally biased region" description="Pro residues" evidence="9">
    <location>
        <begin position="263"/>
        <end position="280"/>
    </location>
</feature>
<dbReference type="GO" id="GO:0030288">
    <property type="term" value="C:outer membrane-bounded periplasmic space"/>
    <property type="evidence" value="ECO:0007669"/>
    <property type="project" value="InterPro"/>
</dbReference>
<accession>A0A7V7TYT2</accession>
<dbReference type="AlphaFoldDB" id="A0A7V7TYT2"/>
<feature type="region of interest" description="Disordered" evidence="9">
    <location>
        <begin position="317"/>
        <end position="345"/>
    </location>
</feature>
<feature type="region of interest" description="Disordered" evidence="9">
    <location>
        <begin position="262"/>
        <end position="285"/>
    </location>
</feature>
<keyword evidence="6" id="KW-0862">Zinc</keyword>
<keyword evidence="3 10" id="KW-0732">Signal</keyword>
<dbReference type="GO" id="GO:0008237">
    <property type="term" value="F:metallopeptidase activity"/>
    <property type="evidence" value="ECO:0007669"/>
    <property type="project" value="UniProtKB-KW"/>
</dbReference>
<proteinExistence type="predicted"/>
<dbReference type="NCBIfam" id="NF006947">
    <property type="entry name" value="PRK09429.1"/>
    <property type="match status" value="1"/>
</dbReference>
<feature type="disulfide bond" evidence="8">
    <location>
        <begin position="231"/>
        <end position="238"/>
    </location>
</feature>
<organism evidence="11 12">
    <name type="scientific">Plantimonas leprariae</name>
    <dbReference type="NCBI Taxonomy" id="2615207"/>
    <lineage>
        <taxon>Bacteria</taxon>
        <taxon>Pseudomonadati</taxon>
        <taxon>Pseudomonadota</taxon>
        <taxon>Alphaproteobacteria</taxon>
        <taxon>Hyphomicrobiales</taxon>
        <taxon>Aurantimonadaceae</taxon>
        <taxon>Plantimonas</taxon>
    </lineage>
</organism>
<gene>
    <name evidence="11" type="primary">mepA</name>
    <name evidence="11" type="ORF">F6X38_17580</name>
</gene>
<feature type="compositionally biased region" description="Low complexity" evidence="9">
    <location>
        <begin position="317"/>
        <end position="326"/>
    </location>
</feature>
<dbReference type="InterPro" id="IPR009045">
    <property type="entry name" value="Zn_M74/Hedgehog-like"/>
</dbReference>
<evidence type="ECO:0000256" key="7">
    <source>
        <dbReference type="ARBA" id="ARBA00023049"/>
    </source>
</evidence>
<evidence type="ECO:0000256" key="1">
    <source>
        <dbReference type="ARBA" id="ARBA00022670"/>
    </source>
</evidence>
<dbReference type="GO" id="GO:0006508">
    <property type="term" value="P:proteolysis"/>
    <property type="evidence" value="ECO:0007669"/>
    <property type="project" value="UniProtKB-KW"/>
</dbReference>
<dbReference type="Gene3D" id="3.30.1380.10">
    <property type="match status" value="1"/>
</dbReference>
<reference evidence="11 12" key="1">
    <citation type="submission" date="2019-09" db="EMBL/GenBank/DDBJ databases">
        <title>YIM 132180 draft genome.</title>
        <authorList>
            <person name="Zhang K."/>
        </authorList>
    </citation>
    <scope>NUCLEOTIDE SEQUENCE [LARGE SCALE GENOMIC DNA]</scope>
    <source>
        <strain evidence="11 12">YIM 132180</strain>
    </source>
</reference>
<feature type="disulfide bond" evidence="8">
    <location>
        <begin position="58"/>
        <end position="290"/>
    </location>
</feature>
<protein>
    <submittedName>
        <fullName evidence="11">Penicillin-insensitive murein endopeptidase</fullName>
    </submittedName>
</protein>
<evidence type="ECO:0000256" key="4">
    <source>
        <dbReference type="ARBA" id="ARBA00022764"/>
    </source>
</evidence>
<dbReference type="GO" id="GO:0046872">
    <property type="term" value="F:metal ion binding"/>
    <property type="evidence" value="ECO:0007669"/>
    <property type="project" value="UniProtKB-KW"/>
</dbReference>
<evidence type="ECO:0000256" key="8">
    <source>
        <dbReference type="PIRSR" id="PIRSR018455-2"/>
    </source>
</evidence>
<sequence>MTAIVNRLFGAAALVALSAAGAPTGASAAEAPAKQLFGAETLPSDTATQSIGFYAKGCLSGGVGLPPEGRNWQVVNPSRNRRWGHPATIAFLERFAAKAAADGWTGLLVGDISQPRGGPMASGHASHQIGLDADIWFTPMPKRRLTMAERQPFQGPSMLKKGTFQVDDARWTPTHVKILRDAATDPAVQRIFVNPGIKRKLCQTVGGDRTWLNKVRPFYGHDQHFHVRLFCQPGSPNCDGQADTGTGDGCGKELDYWFNVALRPPPPPKPGAKPPKPRPPLTLAGLPNSCRTVLAAPDKGTAPAVATKASARVPAAAAAMAPDATPDFPPRPGADIPDPVAGPME</sequence>
<evidence type="ECO:0000256" key="9">
    <source>
        <dbReference type="SAM" id="MobiDB-lite"/>
    </source>
</evidence>
<keyword evidence="1" id="KW-0645">Protease</keyword>
<feature type="signal peptide" evidence="10">
    <location>
        <begin position="1"/>
        <end position="28"/>
    </location>
</feature>
<dbReference type="Proteomes" id="UP000432089">
    <property type="component" value="Unassembled WGS sequence"/>
</dbReference>
<dbReference type="RefSeq" id="WP_150971923.1">
    <property type="nucleotide sequence ID" value="NZ_VZDO01000015.1"/>
</dbReference>
<name>A0A7V7TYT2_9HYPH</name>
<dbReference type="EMBL" id="VZDO01000015">
    <property type="protein sequence ID" value="KAB0677790.1"/>
    <property type="molecule type" value="Genomic_DNA"/>
</dbReference>
<evidence type="ECO:0000313" key="12">
    <source>
        <dbReference type="Proteomes" id="UP000432089"/>
    </source>
</evidence>
<feature type="disulfide bond" evidence="8">
    <location>
        <begin position="202"/>
        <end position="250"/>
    </location>
</feature>
<evidence type="ECO:0000256" key="6">
    <source>
        <dbReference type="ARBA" id="ARBA00022833"/>
    </source>
</evidence>
<keyword evidence="8" id="KW-1015">Disulfide bond</keyword>
<evidence type="ECO:0000256" key="3">
    <source>
        <dbReference type="ARBA" id="ARBA00022729"/>
    </source>
</evidence>
<keyword evidence="5" id="KW-0378">Hydrolase</keyword>